<dbReference type="AlphaFoldDB" id="A0A5N5UU87"/>
<dbReference type="Proteomes" id="UP000325690">
    <property type="component" value="Unassembled WGS sequence"/>
</dbReference>
<accession>A0A5N5UU87</accession>
<evidence type="ECO:0000313" key="2">
    <source>
        <dbReference type="Proteomes" id="UP000325690"/>
    </source>
</evidence>
<sequence length="288" mass="32029">MTELPWPFVGTEVVASGALSERTLRRRFRPLYPNVYVPRDAAVTAPERARAAWLWSKRRGVVAGLSAAALHGARWIDADEPAELLHDNRRPPQGLVVRTECTLPAELAVVGGMRVTTPARTAFDLGRRLPRTVAVQRLDALANATGLKDVDVAEVMAAHPGARGLPRLRGVLPLMDGGAESPQETVARLALIDAGLPAPVTQFRVVDGYGQFVARLDMAYPEYRVGIEYDGPQHWTDPAVRQRDIDKMFTLNELDWIVIRASRDLLRYRRTTYVVRVEDALRSRGLRL</sequence>
<comment type="caution">
    <text evidence="1">The sequence shown here is derived from an EMBL/GenBank/DDBJ whole genome shotgun (WGS) entry which is preliminary data.</text>
</comment>
<dbReference type="GeneID" id="74300721"/>
<dbReference type="SUPFAM" id="SSF52980">
    <property type="entry name" value="Restriction endonuclease-like"/>
    <property type="match status" value="1"/>
</dbReference>
<name>A0A5N5UU87_MYCPH</name>
<dbReference type="InterPro" id="IPR011335">
    <property type="entry name" value="Restrct_endonuc-II-like"/>
</dbReference>
<dbReference type="EMBL" id="ANBP01000035">
    <property type="protein sequence ID" value="KAB7752958.1"/>
    <property type="molecule type" value="Genomic_DNA"/>
</dbReference>
<reference evidence="1 2" key="1">
    <citation type="submission" date="2012-10" db="EMBL/GenBank/DDBJ databases">
        <title>The draft sequence of the Mycobacterium pheli genome.</title>
        <authorList>
            <person name="Pettersson B.M.F."/>
            <person name="Das S."/>
            <person name="Dasgupta S."/>
            <person name="Bhattacharya A."/>
            <person name="Kirsebom L.A."/>
        </authorList>
    </citation>
    <scope>NUCLEOTIDE SEQUENCE [LARGE SCALE GENOMIC DNA]</scope>
    <source>
        <strain evidence="1 2">CCUG 21000</strain>
    </source>
</reference>
<proteinExistence type="predicted"/>
<dbReference type="RefSeq" id="WP_003888683.1">
    <property type="nucleotide sequence ID" value="NZ_ANBO01000027.1"/>
</dbReference>
<protein>
    <submittedName>
        <fullName evidence="1">Uncharacterized protein</fullName>
    </submittedName>
</protein>
<organism evidence="1 2">
    <name type="scientific">Mycolicibacterium phlei DSM 43239 = CCUG 21000</name>
    <dbReference type="NCBI Taxonomy" id="1226750"/>
    <lineage>
        <taxon>Bacteria</taxon>
        <taxon>Bacillati</taxon>
        <taxon>Actinomycetota</taxon>
        <taxon>Actinomycetes</taxon>
        <taxon>Mycobacteriales</taxon>
        <taxon>Mycobacteriaceae</taxon>
        <taxon>Mycolicibacterium</taxon>
    </lineage>
</organism>
<gene>
    <name evidence="1" type="ORF">MPHL21000_20390</name>
</gene>
<keyword evidence="2" id="KW-1185">Reference proteome</keyword>
<evidence type="ECO:0000313" key="1">
    <source>
        <dbReference type="EMBL" id="KAB7752958.1"/>
    </source>
</evidence>